<dbReference type="OrthoDB" id="3365698at2759"/>
<accession>A0A9P5Y503</accession>
<dbReference type="EMBL" id="MU150284">
    <property type="protein sequence ID" value="KAF9461416.1"/>
    <property type="molecule type" value="Genomic_DNA"/>
</dbReference>
<evidence type="ECO:0000313" key="1">
    <source>
        <dbReference type="EMBL" id="KAF9461416.1"/>
    </source>
</evidence>
<organism evidence="1 2">
    <name type="scientific">Collybia nuda</name>
    <dbReference type="NCBI Taxonomy" id="64659"/>
    <lineage>
        <taxon>Eukaryota</taxon>
        <taxon>Fungi</taxon>
        <taxon>Dikarya</taxon>
        <taxon>Basidiomycota</taxon>
        <taxon>Agaricomycotina</taxon>
        <taxon>Agaricomycetes</taxon>
        <taxon>Agaricomycetidae</taxon>
        <taxon>Agaricales</taxon>
        <taxon>Tricholomatineae</taxon>
        <taxon>Clitocybaceae</taxon>
        <taxon>Collybia</taxon>
    </lineage>
</organism>
<comment type="caution">
    <text evidence="1">The sequence shown here is derived from an EMBL/GenBank/DDBJ whole genome shotgun (WGS) entry which is preliminary data.</text>
</comment>
<dbReference type="Proteomes" id="UP000807353">
    <property type="component" value="Unassembled WGS sequence"/>
</dbReference>
<name>A0A9P5Y503_9AGAR</name>
<gene>
    <name evidence="1" type="ORF">BDZ94DRAFT_1167622</name>
</gene>
<reference evidence="1" key="1">
    <citation type="submission" date="2020-11" db="EMBL/GenBank/DDBJ databases">
        <authorList>
            <consortium name="DOE Joint Genome Institute"/>
            <person name="Ahrendt S."/>
            <person name="Riley R."/>
            <person name="Andreopoulos W."/>
            <person name="Labutti K."/>
            <person name="Pangilinan J."/>
            <person name="Ruiz-Duenas F.J."/>
            <person name="Barrasa J.M."/>
            <person name="Sanchez-Garcia M."/>
            <person name="Camarero S."/>
            <person name="Miyauchi S."/>
            <person name="Serrano A."/>
            <person name="Linde D."/>
            <person name="Babiker R."/>
            <person name="Drula E."/>
            <person name="Ayuso-Fernandez I."/>
            <person name="Pacheco R."/>
            <person name="Padilla G."/>
            <person name="Ferreira P."/>
            <person name="Barriuso J."/>
            <person name="Kellner H."/>
            <person name="Castanera R."/>
            <person name="Alfaro M."/>
            <person name="Ramirez L."/>
            <person name="Pisabarro A.G."/>
            <person name="Kuo A."/>
            <person name="Tritt A."/>
            <person name="Lipzen A."/>
            <person name="He G."/>
            <person name="Yan M."/>
            <person name="Ng V."/>
            <person name="Cullen D."/>
            <person name="Martin F."/>
            <person name="Rosso M.-N."/>
            <person name="Henrissat B."/>
            <person name="Hibbett D."/>
            <person name="Martinez A.T."/>
            <person name="Grigoriev I.V."/>
        </authorList>
    </citation>
    <scope>NUCLEOTIDE SEQUENCE</scope>
    <source>
        <strain evidence="1">CBS 247.69</strain>
    </source>
</reference>
<protein>
    <recommendedName>
        <fullName evidence="3">F-box domain-containing protein</fullName>
    </recommendedName>
</protein>
<sequence>MSNEALTDVQKQEINHLITKMRLDVDSIDAKIMKHLSSIEDLRLQRTHKLDRLATLKKIISPIRDFPYEILSNIFTHYCHHLNSNHKYDMQKPPWFLGQICARWRQVALAIPELW</sequence>
<proteinExistence type="predicted"/>
<keyword evidence="2" id="KW-1185">Reference proteome</keyword>
<evidence type="ECO:0000313" key="2">
    <source>
        <dbReference type="Proteomes" id="UP000807353"/>
    </source>
</evidence>
<dbReference type="AlphaFoldDB" id="A0A9P5Y503"/>
<feature type="non-terminal residue" evidence="1">
    <location>
        <position position="115"/>
    </location>
</feature>
<evidence type="ECO:0008006" key="3">
    <source>
        <dbReference type="Google" id="ProtNLM"/>
    </source>
</evidence>